<dbReference type="EMBL" id="JAVDXU010000004">
    <property type="protein sequence ID" value="MDR7271926.1"/>
    <property type="molecule type" value="Genomic_DNA"/>
</dbReference>
<evidence type="ECO:0000313" key="2">
    <source>
        <dbReference type="EMBL" id="MDR7271926.1"/>
    </source>
</evidence>
<evidence type="ECO:0000313" key="3">
    <source>
        <dbReference type="Proteomes" id="UP001180453"/>
    </source>
</evidence>
<feature type="transmembrane region" description="Helical" evidence="1">
    <location>
        <begin position="34"/>
        <end position="58"/>
    </location>
</feature>
<keyword evidence="3" id="KW-1185">Reference proteome</keyword>
<protein>
    <submittedName>
        <fullName evidence="2">Uncharacterized protein</fullName>
    </submittedName>
</protein>
<sequence>MGDGLVFEVNCINFSAAVPPIVISVSIGVMSTMFVLGLAIDALIFFTLLWAIWTLVVVSRRSKSIELRLADLQRDVYEMKQSRTTFSVRTD</sequence>
<keyword evidence="1" id="KW-0812">Transmembrane</keyword>
<dbReference type="Proteomes" id="UP001180453">
    <property type="component" value="Unassembled WGS sequence"/>
</dbReference>
<proteinExistence type="predicted"/>
<comment type="caution">
    <text evidence="2">The sequence shown here is derived from an EMBL/GenBank/DDBJ whole genome shotgun (WGS) entry which is preliminary data.</text>
</comment>
<keyword evidence="1" id="KW-1133">Transmembrane helix</keyword>
<dbReference type="RefSeq" id="WP_310270070.1">
    <property type="nucleotide sequence ID" value="NZ_JAVDXU010000004.1"/>
</dbReference>
<keyword evidence="1" id="KW-0472">Membrane</keyword>
<reference evidence="2 3" key="1">
    <citation type="submission" date="2023-07" db="EMBL/GenBank/DDBJ databases">
        <title>Sorghum-associated microbial communities from plants grown in Nebraska, USA.</title>
        <authorList>
            <person name="Schachtman D."/>
        </authorList>
    </citation>
    <scope>NUCLEOTIDE SEQUENCE [LARGE SCALE GENOMIC DNA]</scope>
    <source>
        <strain evidence="2 3">BE314</strain>
    </source>
</reference>
<accession>A0ABU1YUQ8</accession>
<name>A0ABU1YUQ8_ROSSA</name>
<organism evidence="2 3">
    <name type="scientific">Roseateles saccharophilus</name>
    <name type="common">Pseudomonas saccharophila</name>
    <dbReference type="NCBI Taxonomy" id="304"/>
    <lineage>
        <taxon>Bacteria</taxon>
        <taxon>Pseudomonadati</taxon>
        <taxon>Pseudomonadota</taxon>
        <taxon>Betaproteobacteria</taxon>
        <taxon>Burkholderiales</taxon>
        <taxon>Sphaerotilaceae</taxon>
        <taxon>Roseateles</taxon>
    </lineage>
</organism>
<gene>
    <name evidence="2" type="ORF">J2X20_004600</name>
</gene>
<evidence type="ECO:0000256" key="1">
    <source>
        <dbReference type="SAM" id="Phobius"/>
    </source>
</evidence>